<dbReference type="InterPro" id="IPR049730">
    <property type="entry name" value="SNF2/RAD54-like_C"/>
</dbReference>
<gene>
    <name evidence="5" type="ORF">FH063_003155</name>
</gene>
<evidence type="ECO:0000256" key="1">
    <source>
        <dbReference type="ARBA" id="ARBA00022801"/>
    </source>
</evidence>
<reference evidence="5 6" key="1">
    <citation type="submission" date="2019-07" db="EMBL/GenBank/DDBJ databases">
        <title>Genome sequencing of the stress-tolerant strain Azospirillum brasilense Az19.</title>
        <authorList>
            <person name="Maroniche G.A."/>
            <person name="Garcia J.E."/>
            <person name="Pagnussat L."/>
            <person name="Amenta M."/>
            <person name="Creus C.M."/>
        </authorList>
    </citation>
    <scope>NUCLEOTIDE SEQUENCE [LARGE SCALE GENOMIC DNA]</scope>
    <source>
        <strain evidence="5 6">Az19</strain>
    </source>
</reference>
<evidence type="ECO:0000259" key="3">
    <source>
        <dbReference type="PROSITE" id="PS51192"/>
    </source>
</evidence>
<keyword evidence="1" id="KW-0378">Hydrolase</keyword>
<dbReference type="PROSITE" id="PS51192">
    <property type="entry name" value="HELICASE_ATP_BIND_1"/>
    <property type="match status" value="1"/>
</dbReference>
<evidence type="ECO:0000256" key="2">
    <source>
        <dbReference type="SAM" id="Coils"/>
    </source>
</evidence>
<sequence>MNLNYNAGTGRWECQTDFSERHLPKNAGFRWAPAPLKHWWTTDPLIAVKLADHADARTATGLRAAAAAATALHQASAAASRATDTKVEIPVPAGLSYLPYQKAGIAYAMARKDVLIADEMGLGKTIQAIGTINTELAARARVRVLVVGPKIAPINWRGELTKWLIKPLTVGIATTKVWPDTDVVVVNYEILSKLADRLRAVEWDVVVFDEAHALKDEKTARTKAALGRKGQSPIPAKRRLFLTGTPILNRPIELYPMLHAMGLPEASNYFHFATRYCNGRHTRFGFDASGASNLSELQDVLRQSVMVRRLKADVLVDLPEKRFSVVELPCDSPALGNVVAAEREALERAEQEEKRLRAAVASAKVGGNEAAYRAAVANLKAGRSAAFNEMSRLRHDTALAKVPQVVEHVADVLGSVPDAVLVFAHHTDVIEGIVAGLREAGYEPAVITGATSDAERQRAQDDIQGGQRRVFVGSMRACGVAITLTAASTVIFAEQDWTPGIMKQAEDRAHRIGQRNAVLVQHLVLDGSFDATMTKKVAMKGDVIDAALDEVTDDADDPYVSGGMDADPERMCPSIAA</sequence>
<dbReference type="InterPro" id="IPR000330">
    <property type="entry name" value="SNF2_N"/>
</dbReference>
<protein>
    <recommendedName>
        <fullName evidence="7">DEAD/DEAH box helicase</fullName>
    </recommendedName>
</protein>
<dbReference type="GO" id="GO:0005524">
    <property type="term" value="F:ATP binding"/>
    <property type="evidence" value="ECO:0007669"/>
    <property type="project" value="InterPro"/>
</dbReference>
<dbReference type="GO" id="GO:0004386">
    <property type="term" value="F:helicase activity"/>
    <property type="evidence" value="ECO:0007669"/>
    <property type="project" value="UniProtKB-KW"/>
</dbReference>
<dbReference type="PROSITE" id="PS51194">
    <property type="entry name" value="HELICASE_CTER"/>
    <property type="match status" value="1"/>
</dbReference>
<dbReference type="EMBL" id="VEWN01000017">
    <property type="protein sequence ID" value="KAA1053236.1"/>
    <property type="molecule type" value="Genomic_DNA"/>
</dbReference>
<dbReference type="PANTHER" id="PTHR45766">
    <property type="entry name" value="DNA ANNEALING HELICASE AND ENDONUCLEASE ZRANB3 FAMILY MEMBER"/>
    <property type="match status" value="1"/>
</dbReference>
<dbReference type="PANTHER" id="PTHR45766:SF6">
    <property type="entry name" value="SWI_SNF-RELATED MATRIX-ASSOCIATED ACTIN-DEPENDENT REGULATOR OF CHROMATIN SUBFAMILY A-LIKE PROTEIN 1"/>
    <property type="match status" value="1"/>
</dbReference>
<proteinExistence type="predicted"/>
<dbReference type="GO" id="GO:0031297">
    <property type="term" value="P:replication fork processing"/>
    <property type="evidence" value="ECO:0007669"/>
    <property type="project" value="TreeGrafter"/>
</dbReference>
<evidence type="ECO:0000313" key="5">
    <source>
        <dbReference type="EMBL" id="KAA1053236.1"/>
    </source>
</evidence>
<evidence type="ECO:0000259" key="4">
    <source>
        <dbReference type="PROSITE" id="PS51194"/>
    </source>
</evidence>
<keyword evidence="2" id="KW-0175">Coiled coil</keyword>
<feature type="domain" description="Helicase C-terminal" evidence="4">
    <location>
        <begin position="404"/>
        <end position="559"/>
    </location>
</feature>
<dbReference type="GO" id="GO:0016787">
    <property type="term" value="F:hydrolase activity"/>
    <property type="evidence" value="ECO:0007669"/>
    <property type="project" value="UniProtKB-KW"/>
</dbReference>
<dbReference type="Gene3D" id="3.40.50.300">
    <property type="entry name" value="P-loop containing nucleotide triphosphate hydrolases"/>
    <property type="match status" value="1"/>
</dbReference>
<dbReference type="SUPFAM" id="SSF52540">
    <property type="entry name" value="P-loop containing nucleoside triphosphate hydrolases"/>
    <property type="match status" value="2"/>
</dbReference>
<dbReference type="InterPro" id="IPR001650">
    <property type="entry name" value="Helicase_C-like"/>
</dbReference>
<dbReference type="SMART" id="SM00490">
    <property type="entry name" value="HELICc"/>
    <property type="match status" value="1"/>
</dbReference>
<dbReference type="Gene3D" id="3.40.50.10810">
    <property type="entry name" value="Tandem AAA-ATPase domain"/>
    <property type="match status" value="1"/>
</dbReference>
<dbReference type="InterPro" id="IPR014001">
    <property type="entry name" value="Helicase_ATP-bd"/>
</dbReference>
<dbReference type="AlphaFoldDB" id="A0A5B0KN55"/>
<comment type="caution">
    <text evidence="5">The sequence shown here is derived from an EMBL/GenBank/DDBJ whole genome shotgun (WGS) entry which is preliminary data.</text>
</comment>
<accession>A0A5B0KN55</accession>
<name>A0A5B0KN55_9PROT</name>
<organism evidence="5 6">
    <name type="scientific">Azospirillum argentinense</name>
    <dbReference type="NCBI Taxonomy" id="2970906"/>
    <lineage>
        <taxon>Bacteria</taxon>
        <taxon>Pseudomonadati</taxon>
        <taxon>Pseudomonadota</taxon>
        <taxon>Alphaproteobacteria</taxon>
        <taxon>Rhodospirillales</taxon>
        <taxon>Azospirillaceae</taxon>
        <taxon>Azospirillum</taxon>
    </lineage>
</organism>
<dbReference type="Proteomes" id="UP000325333">
    <property type="component" value="Unassembled WGS sequence"/>
</dbReference>
<evidence type="ECO:0000313" key="6">
    <source>
        <dbReference type="Proteomes" id="UP000325333"/>
    </source>
</evidence>
<feature type="coiled-coil region" evidence="2">
    <location>
        <begin position="339"/>
        <end position="366"/>
    </location>
</feature>
<dbReference type="GO" id="GO:0006281">
    <property type="term" value="P:DNA repair"/>
    <property type="evidence" value="ECO:0007669"/>
    <property type="project" value="TreeGrafter"/>
</dbReference>
<dbReference type="InterPro" id="IPR027417">
    <property type="entry name" value="P-loop_NTPase"/>
</dbReference>
<dbReference type="CDD" id="cd18793">
    <property type="entry name" value="SF2_C_SNF"/>
    <property type="match status" value="1"/>
</dbReference>
<evidence type="ECO:0008006" key="7">
    <source>
        <dbReference type="Google" id="ProtNLM"/>
    </source>
</evidence>
<dbReference type="Pfam" id="PF00271">
    <property type="entry name" value="Helicase_C"/>
    <property type="match status" value="1"/>
</dbReference>
<dbReference type="InterPro" id="IPR038718">
    <property type="entry name" value="SNF2-like_sf"/>
</dbReference>
<dbReference type="RefSeq" id="WP_176025424.1">
    <property type="nucleotide sequence ID" value="NZ_VEWN01000017.1"/>
</dbReference>
<dbReference type="SMART" id="SM00487">
    <property type="entry name" value="DEXDc"/>
    <property type="match status" value="1"/>
</dbReference>
<dbReference type="Pfam" id="PF00176">
    <property type="entry name" value="SNF2-rel_dom"/>
    <property type="match status" value="1"/>
</dbReference>
<feature type="domain" description="Helicase ATP-binding" evidence="3">
    <location>
        <begin position="105"/>
        <end position="264"/>
    </location>
</feature>